<sequence>MDELISQTEAMDLSSPRCYLLECPHEIILEIMEYVDDHWHRSSLKRFARTSKGCRLHAFPVLFAGLWLSHESVIAFSEGGSLYSLRSSIRTLYVSQRRTRRGKVYHSRNLLEILTSVARSLPLFSSATKLCIPCGFGVPKYTMNNLHVALWRAISNVPNLKHITLNNILGYLKNRKYPGSDPDQYSYYRRSLHPEARDFLGHEKILDSDLSGKIVFSTQSFETVDLTVSSLDLPKEPIFFSSSFFFAFSSQTLRSINLNISRAIKVLGSSDDPVTIRFPNVKRIQFKGEMSFHSTHGEVISWFAQSCPNTESFNFRPRLAQSVGLLPSDYKLFTLLTKLKDLSVPWPRNDTKRYKQEKLNDLIRELIDEGLQDLKTIAFARAPPWCAYSNAYILKDCRIERVGPGYSGVKIWWKQTCRHFGANLRDDPRYLTETAEEGDSGDDLDECPPKGAYLSREWMLQHQPAEDSVTASA</sequence>
<dbReference type="Proteomes" id="UP001373714">
    <property type="component" value="Unassembled WGS sequence"/>
</dbReference>
<evidence type="ECO:0008006" key="3">
    <source>
        <dbReference type="Google" id="ProtNLM"/>
    </source>
</evidence>
<accession>A0AAV9UTU6</accession>
<dbReference type="AlphaFoldDB" id="A0AAV9UTU6"/>
<organism evidence="1 2">
    <name type="scientific">Orbilia blumenaviensis</name>
    <dbReference type="NCBI Taxonomy" id="1796055"/>
    <lineage>
        <taxon>Eukaryota</taxon>
        <taxon>Fungi</taxon>
        <taxon>Dikarya</taxon>
        <taxon>Ascomycota</taxon>
        <taxon>Pezizomycotina</taxon>
        <taxon>Orbiliomycetes</taxon>
        <taxon>Orbiliales</taxon>
        <taxon>Orbiliaceae</taxon>
        <taxon>Orbilia</taxon>
    </lineage>
</organism>
<dbReference type="EMBL" id="JAVHNS010000007">
    <property type="protein sequence ID" value="KAK6349310.1"/>
    <property type="molecule type" value="Genomic_DNA"/>
</dbReference>
<comment type="caution">
    <text evidence="1">The sequence shown here is derived from an EMBL/GenBank/DDBJ whole genome shotgun (WGS) entry which is preliminary data.</text>
</comment>
<name>A0AAV9UTU6_9PEZI</name>
<gene>
    <name evidence="1" type="ORF">TWF730_010059</name>
</gene>
<evidence type="ECO:0000313" key="1">
    <source>
        <dbReference type="EMBL" id="KAK6349310.1"/>
    </source>
</evidence>
<keyword evidence="2" id="KW-1185">Reference proteome</keyword>
<proteinExistence type="predicted"/>
<reference evidence="1 2" key="1">
    <citation type="submission" date="2019-10" db="EMBL/GenBank/DDBJ databases">
        <authorList>
            <person name="Palmer J.M."/>
        </authorList>
    </citation>
    <scope>NUCLEOTIDE SEQUENCE [LARGE SCALE GENOMIC DNA]</scope>
    <source>
        <strain evidence="1 2">TWF730</strain>
    </source>
</reference>
<evidence type="ECO:0000313" key="2">
    <source>
        <dbReference type="Proteomes" id="UP001373714"/>
    </source>
</evidence>
<protein>
    <recommendedName>
        <fullName evidence="3">F-box domain-containing protein</fullName>
    </recommendedName>
</protein>